<feature type="non-terminal residue" evidence="5">
    <location>
        <position position="1"/>
    </location>
</feature>
<dbReference type="Pfam" id="PF00159">
    <property type="entry name" value="Hormone_3"/>
    <property type="match status" value="3"/>
</dbReference>
<comment type="subcellular location">
    <subcellularLocation>
        <location evidence="1">Secreted</location>
    </subcellularLocation>
</comment>
<evidence type="ECO:0000256" key="2">
    <source>
        <dbReference type="ARBA" id="ARBA00010022"/>
    </source>
</evidence>
<evidence type="ECO:0000313" key="6">
    <source>
        <dbReference type="Proteomes" id="UP001497623"/>
    </source>
</evidence>
<reference evidence="5 6" key="1">
    <citation type="submission" date="2024-05" db="EMBL/GenBank/DDBJ databases">
        <authorList>
            <person name="Wallberg A."/>
        </authorList>
    </citation>
    <scope>NUCLEOTIDE SEQUENCE [LARGE SCALE GENOMIC DNA]</scope>
</reference>
<evidence type="ECO:0000256" key="3">
    <source>
        <dbReference type="ARBA" id="ARBA00022525"/>
    </source>
</evidence>
<dbReference type="PROSITE" id="PS50276">
    <property type="entry name" value="PANCREATIC_HORMONE_2"/>
    <property type="match status" value="2"/>
</dbReference>
<sequence>RYSFTMMLAFLSSVTSVLVASFLTISPASSNATPGRTDRMDLSSVFDSPKDFKNYLWQLEAFYAISGRPRFGKRGDSMSFNTPEELKNYLEQLETFHAIAGRPRFGKRNSKASFNTAEELRQYLEQLESFHAIAGRPRFGKRSALTAA</sequence>
<comment type="caution">
    <text evidence="5">The sequence shown here is derived from an EMBL/GenBank/DDBJ whole genome shotgun (WGS) entry which is preliminary data.</text>
</comment>
<protein>
    <submittedName>
        <fullName evidence="5">Uncharacterized protein</fullName>
    </submittedName>
</protein>
<evidence type="ECO:0000256" key="1">
    <source>
        <dbReference type="ARBA" id="ARBA00004613"/>
    </source>
</evidence>
<comment type="similarity">
    <text evidence="2">Belongs to the NPY family.</text>
</comment>
<name>A0AAV2SRR3_MEGNR</name>
<keyword evidence="6" id="KW-1185">Reference proteome</keyword>
<evidence type="ECO:0000313" key="5">
    <source>
        <dbReference type="EMBL" id="CAL4233210.1"/>
    </source>
</evidence>
<dbReference type="InterPro" id="IPR001955">
    <property type="entry name" value="Pancreatic_hormone-like"/>
</dbReference>
<keyword evidence="3" id="KW-0964">Secreted</keyword>
<gene>
    <name evidence="5" type="ORF">MNOR_LOCUS39908</name>
</gene>
<dbReference type="Proteomes" id="UP001497623">
    <property type="component" value="Unassembled WGS sequence"/>
</dbReference>
<feature type="chain" id="PRO_5043752294" evidence="4">
    <location>
        <begin position="20"/>
        <end position="148"/>
    </location>
</feature>
<accession>A0AAV2SRR3</accession>
<organism evidence="5 6">
    <name type="scientific">Meganyctiphanes norvegica</name>
    <name type="common">Northern krill</name>
    <name type="synonym">Thysanopoda norvegica</name>
    <dbReference type="NCBI Taxonomy" id="48144"/>
    <lineage>
        <taxon>Eukaryota</taxon>
        <taxon>Metazoa</taxon>
        <taxon>Ecdysozoa</taxon>
        <taxon>Arthropoda</taxon>
        <taxon>Crustacea</taxon>
        <taxon>Multicrustacea</taxon>
        <taxon>Malacostraca</taxon>
        <taxon>Eumalacostraca</taxon>
        <taxon>Eucarida</taxon>
        <taxon>Euphausiacea</taxon>
        <taxon>Euphausiidae</taxon>
        <taxon>Meganyctiphanes</taxon>
    </lineage>
</organism>
<feature type="signal peptide" evidence="4">
    <location>
        <begin position="1"/>
        <end position="19"/>
    </location>
</feature>
<evidence type="ECO:0000256" key="4">
    <source>
        <dbReference type="SAM" id="SignalP"/>
    </source>
</evidence>
<proteinExistence type="inferred from homology"/>
<dbReference type="GO" id="GO:0005576">
    <property type="term" value="C:extracellular region"/>
    <property type="evidence" value="ECO:0007669"/>
    <property type="project" value="UniProtKB-SubCell"/>
</dbReference>
<dbReference type="EMBL" id="CAXKWB010111282">
    <property type="protein sequence ID" value="CAL4233210.1"/>
    <property type="molecule type" value="Genomic_DNA"/>
</dbReference>
<dbReference type="AlphaFoldDB" id="A0AAV2SRR3"/>
<dbReference type="GO" id="GO:0005179">
    <property type="term" value="F:hormone activity"/>
    <property type="evidence" value="ECO:0007669"/>
    <property type="project" value="InterPro"/>
</dbReference>
<keyword evidence="4" id="KW-0732">Signal</keyword>